<sequence>MFNRVIALKEDQLHRVTTSGAGPHLQTSTLYLAHLRLNLHQVPNHGECLLQSSPDPGTRASPSIRHLTTFTKMSGKILRWCLIQEINPATGSLIITVHK</sequence>
<name>A0A4Y2USL6_ARAVE</name>
<dbReference type="EMBL" id="BGPR01039954">
    <property type="protein sequence ID" value="GBO16005.1"/>
    <property type="molecule type" value="Genomic_DNA"/>
</dbReference>
<protein>
    <submittedName>
        <fullName evidence="1">Uncharacterized protein</fullName>
    </submittedName>
</protein>
<organism evidence="1 2">
    <name type="scientific">Araneus ventricosus</name>
    <name type="common">Orbweaver spider</name>
    <name type="synonym">Epeira ventricosa</name>
    <dbReference type="NCBI Taxonomy" id="182803"/>
    <lineage>
        <taxon>Eukaryota</taxon>
        <taxon>Metazoa</taxon>
        <taxon>Ecdysozoa</taxon>
        <taxon>Arthropoda</taxon>
        <taxon>Chelicerata</taxon>
        <taxon>Arachnida</taxon>
        <taxon>Araneae</taxon>
        <taxon>Araneomorphae</taxon>
        <taxon>Entelegynae</taxon>
        <taxon>Araneoidea</taxon>
        <taxon>Araneidae</taxon>
        <taxon>Araneus</taxon>
    </lineage>
</organism>
<comment type="caution">
    <text evidence="1">The sequence shown here is derived from an EMBL/GenBank/DDBJ whole genome shotgun (WGS) entry which is preliminary data.</text>
</comment>
<accession>A0A4Y2USL6</accession>
<keyword evidence="2" id="KW-1185">Reference proteome</keyword>
<evidence type="ECO:0000313" key="2">
    <source>
        <dbReference type="Proteomes" id="UP000499080"/>
    </source>
</evidence>
<dbReference type="AlphaFoldDB" id="A0A4Y2USL6"/>
<reference evidence="1 2" key="1">
    <citation type="journal article" date="2019" name="Sci. Rep.">
        <title>Orb-weaving spider Araneus ventricosus genome elucidates the spidroin gene catalogue.</title>
        <authorList>
            <person name="Kono N."/>
            <person name="Nakamura H."/>
            <person name="Ohtoshi R."/>
            <person name="Moran D.A.P."/>
            <person name="Shinohara A."/>
            <person name="Yoshida Y."/>
            <person name="Fujiwara M."/>
            <person name="Mori M."/>
            <person name="Tomita M."/>
            <person name="Arakawa K."/>
        </authorList>
    </citation>
    <scope>NUCLEOTIDE SEQUENCE [LARGE SCALE GENOMIC DNA]</scope>
</reference>
<dbReference type="Proteomes" id="UP000499080">
    <property type="component" value="Unassembled WGS sequence"/>
</dbReference>
<evidence type="ECO:0000313" key="1">
    <source>
        <dbReference type="EMBL" id="GBO16005.1"/>
    </source>
</evidence>
<gene>
    <name evidence="1" type="ORF">AVEN_68094_1</name>
</gene>
<proteinExistence type="predicted"/>